<sequence length="150" mass="16213">RPIASIAFHAQGEVLAVALGHKLYIWHYNRRGETSSPAIILKTRRSLGTCIFIPIFAPFLLTAEVNNLDSPDSPMTLATSAGRATPMPFPFLFWPTFARDGGPVMQHASAAAGSSSTPQIVQSISLPWLQPLPPPLETTPPVETDQATRP</sequence>
<dbReference type="AlphaFoldDB" id="A0A835LMQ1"/>
<dbReference type="PANTHER" id="PTHR22874:SF1">
    <property type="entry name" value="ACTIVATING MOLECULE IN BECN1-REGULATED AUTOPHAGY PROTEIN 1"/>
    <property type="match status" value="1"/>
</dbReference>
<proteinExistence type="predicted"/>
<dbReference type="GO" id="GO:0080008">
    <property type="term" value="C:Cul4-RING E3 ubiquitin ligase complex"/>
    <property type="evidence" value="ECO:0007669"/>
    <property type="project" value="TreeGrafter"/>
</dbReference>
<organism evidence="2 3">
    <name type="scientific">Coptis chinensis</name>
    <dbReference type="NCBI Taxonomy" id="261450"/>
    <lineage>
        <taxon>Eukaryota</taxon>
        <taxon>Viridiplantae</taxon>
        <taxon>Streptophyta</taxon>
        <taxon>Embryophyta</taxon>
        <taxon>Tracheophyta</taxon>
        <taxon>Spermatophyta</taxon>
        <taxon>Magnoliopsida</taxon>
        <taxon>Ranunculales</taxon>
        <taxon>Ranunculaceae</taxon>
        <taxon>Coptidoideae</taxon>
        <taxon>Coptis</taxon>
    </lineage>
</organism>
<dbReference type="GO" id="GO:0000423">
    <property type="term" value="P:mitophagy"/>
    <property type="evidence" value="ECO:0007669"/>
    <property type="project" value="TreeGrafter"/>
</dbReference>
<dbReference type="GO" id="GO:0000045">
    <property type="term" value="P:autophagosome assembly"/>
    <property type="evidence" value="ECO:0007669"/>
    <property type="project" value="TreeGrafter"/>
</dbReference>
<feature type="region of interest" description="Disordered" evidence="1">
    <location>
        <begin position="131"/>
        <end position="150"/>
    </location>
</feature>
<evidence type="ECO:0000313" key="2">
    <source>
        <dbReference type="EMBL" id="KAF9597114.1"/>
    </source>
</evidence>
<evidence type="ECO:0000256" key="1">
    <source>
        <dbReference type="SAM" id="MobiDB-lite"/>
    </source>
</evidence>
<protein>
    <submittedName>
        <fullName evidence="2">Uncharacterized protein</fullName>
    </submittedName>
</protein>
<evidence type="ECO:0000313" key="3">
    <source>
        <dbReference type="Proteomes" id="UP000631114"/>
    </source>
</evidence>
<keyword evidence="3" id="KW-1185">Reference proteome</keyword>
<dbReference type="EMBL" id="JADFTS010000007">
    <property type="protein sequence ID" value="KAF9597114.1"/>
    <property type="molecule type" value="Genomic_DNA"/>
</dbReference>
<feature type="non-terminal residue" evidence="2">
    <location>
        <position position="1"/>
    </location>
</feature>
<dbReference type="InterPro" id="IPR052596">
    <property type="entry name" value="AMBRA1_autophagy"/>
</dbReference>
<comment type="caution">
    <text evidence="2">The sequence shown here is derived from an EMBL/GenBank/DDBJ whole genome shotgun (WGS) entry which is preliminary data.</text>
</comment>
<name>A0A835LMQ1_9MAGN</name>
<gene>
    <name evidence="2" type="ORF">IFM89_015943</name>
</gene>
<dbReference type="OrthoDB" id="6363363at2759"/>
<dbReference type="PANTHER" id="PTHR22874">
    <property type="entry name" value="ACTIVATING MOLECULE IN BECN1-REGULATED AUTOPHAGY PROTEIN 1"/>
    <property type="match status" value="1"/>
</dbReference>
<dbReference type="GO" id="GO:1990756">
    <property type="term" value="F:ubiquitin-like ligase-substrate adaptor activity"/>
    <property type="evidence" value="ECO:0007669"/>
    <property type="project" value="TreeGrafter"/>
</dbReference>
<accession>A0A835LMQ1</accession>
<reference evidence="2 3" key="1">
    <citation type="submission" date="2020-10" db="EMBL/GenBank/DDBJ databases">
        <title>The Coptis chinensis genome and diversification of protoberbering-type alkaloids.</title>
        <authorList>
            <person name="Wang B."/>
            <person name="Shu S."/>
            <person name="Song C."/>
            <person name="Liu Y."/>
        </authorList>
    </citation>
    <scope>NUCLEOTIDE SEQUENCE [LARGE SCALE GENOMIC DNA]</scope>
    <source>
        <strain evidence="2">HL-2020</strain>
        <tissue evidence="2">Leaf</tissue>
    </source>
</reference>
<dbReference type="Proteomes" id="UP000631114">
    <property type="component" value="Unassembled WGS sequence"/>
</dbReference>